<dbReference type="STRING" id="112904.BH747_02065"/>
<evidence type="ECO:0000313" key="2">
    <source>
        <dbReference type="Proteomes" id="UP000192477"/>
    </source>
</evidence>
<evidence type="ECO:0000313" key="1">
    <source>
        <dbReference type="EMBL" id="OQO71639.1"/>
    </source>
</evidence>
<accession>A0A1V8YU96</accession>
<protein>
    <submittedName>
        <fullName evidence="1">Uncharacterized protein</fullName>
    </submittedName>
</protein>
<proteinExistence type="predicted"/>
<sequence length="125" mass="15131">MPFSEPISIILKRDYGFNIFTASPTQKDIEIYKQVKERLKRPDLPFKPIVDVCYERRLSKHTYLIIEAICVRNDHGVFLRRSYSFYKASYFYKNVPQRIKVYCENVDRTIILRKMKKFHFLAKQQ</sequence>
<reference evidence="1 2" key="1">
    <citation type="journal article" date="2017" name="BMC Microbiol.">
        <title>Comparative genomics of Enterococcus spp. isolated from bovine feces.</title>
        <authorList>
            <person name="Beukers A.G."/>
            <person name="Zaheer R."/>
            <person name="Goji N."/>
            <person name="Amoako K.K."/>
            <person name="Chaves A.V."/>
            <person name="Ward M.P."/>
            <person name="McAllister T.A."/>
        </authorList>
    </citation>
    <scope>NUCLEOTIDE SEQUENCE [LARGE SCALE GENOMIC DNA]</scope>
    <source>
        <strain evidence="1 2">F1129D 143</strain>
    </source>
</reference>
<dbReference type="AlphaFoldDB" id="A0A1V8YU96"/>
<dbReference type="Proteomes" id="UP000192477">
    <property type="component" value="Unassembled WGS sequence"/>
</dbReference>
<dbReference type="OrthoDB" id="2193617at2"/>
<dbReference type="RefSeq" id="WP_081181964.1">
    <property type="nucleotide sequence ID" value="NZ_MJEA01000001.1"/>
</dbReference>
<name>A0A1V8YU96_9ENTE</name>
<comment type="caution">
    <text evidence="1">The sequence shown here is derived from an EMBL/GenBank/DDBJ whole genome shotgun (WGS) entry which is preliminary data.</text>
</comment>
<organism evidence="1 2">
    <name type="scientific">Enterococcus villorum</name>
    <dbReference type="NCBI Taxonomy" id="112904"/>
    <lineage>
        <taxon>Bacteria</taxon>
        <taxon>Bacillati</taxon>
        <taxon>Bacillota</taxon>
        <taxon>Bacilli</taxon>
        <taxon>Lactobacillales</taxon>
        <taxon>Enterococcaceae</taxon>
        <taxon>Enterococcus</taxon>
    </lineage>
</organism>
<gene>
    <name evidence="1" type="ORF">BH747_02065</name>
</gene>
<dbReference type="EMBL" id="MJEA01000001">
    <property type="protein sequence ID" value="OQO71639.1"/>
    <property type="molecule type" value="Genomic_DNA"/>
</dbReference>